<dbReference type="PANTHER" id="PTHR41795:SF1">
    <property type="entry name" value="EXOPOLYSACCHARIDE SYNTHESIS PROTEIN"/>
    <property type="match status" value="1"/>
</dbReference>
<protein>
    <submittedName>
        <fullName evidence="2">Exopolysaccharide synthesis, exoD</fullName>
    </submittedName>
</protein>
<name>A0A0B5E758_9RHOB</name>
<evidence type="ECO:0000313" key="3">
    <source>
        <dbReference type="Proteomes" id="UP000031521"/>
    </source>
</evidence>
<dbReference type="Proteomes" id="UP000031521">
    <property type="component" value="Chromosome"/>
</dbReference>
<organism evidence="2 3">
    <name type="scientific">Celeribacter indicus</name>
    <dbReference type="NCBI Taxonomy" id="1208324"/>
    <lineage>
        <taxon>Bacteria</taxon>
        <taxon>Pseudomonadati</taxon>
        <taxon>Pseudomonadota</taxon>
        <taxon>Alphaproteobacteria</taxon>
        <taxon>Rhodobacterales</taxon>
        <taxon>Roseobacteraceae</taxon>
        <taxon>Celeribacter</taxon>
    </lineage>
</organism>
<keyword evidence="1" id="KW-1133">Transmembrane helix</keyword>
<dbReference type="RefSeq" id="WP_043870525.1">
    <property type="nucleotide sequence ID" value="NZ_CP004393.1"/>
</dbReference>
<dbReference type="OrthoDB" id="7949130at2"/>
<keyword evidence="3" id="KW-1185">Reference proteome</keyword>
<dbReference type="KEGG" id="cid:P73_3422"/>
<reference evidence="2 3" key="1">
    <citation type="journal article" date="2014" name="Int. J. Syst. Evol. Microbiol.">
        <title>Celeribacter indicus sp. nov., a polycyclic aromatic hydrocarbon-degrading bacterium from deep-sea sediment and reclassification of Huaishuia halophila as Celeribacter halophilus comb. nov.</title>
        <authorList>
            <person name="Lai Q."/>
            <person name="Cao J."/>
            <person name="Yuan J."/>
            <person name="Li F."/>
            <person name="Shao Z."/>
        </authorList>
    </citation>
    <scope>NUCLEOTIDE SEQUENCE [LARGE SCALE GENOMIC DNA]</scope>
    <source>
        <strain evidence="2">P73</strain>
    </source>
</reference>
<sequence length="195" mass="20790">MPQDDDNLTGVFADLEEISEDRDKVSLGHVLETIESRGVGPLYVLTGAVVLLIGSIPGLPAVAGILLVLVSVQMVRSSRGIWLPRPIARLKLPADNLDLVSDRARRAAVRIAPFVRERLTFMIEGVFQRSLIALITAIFGVALVVIGFIPGLPPALSVPLIVLGIGMSGNDGAWILAAVVLLAPVAYILVTRFVL</sequence>
<keyword evidence="1" id="KW-0472">Membrane</keyword>
<dbReference type="Pfam" id="PF06055">
    <property type="entry name" value="ExoD"/>
    <property type="match status" value="1"/>
</dbReference>
<gene>
    <name evidence="2" type="ORF">P73_3422</name>
</gene>
<dbReference type="AlphaFoldDB" id="A0A0B5E758"/>
<dbReference type="PIRSF" id="PIRSF033239">
    <property type="entry name" value="ExoD"/>
    <property type="match status" value="1"/>
</dbReference>
<evidence type="ECO:0000256" key="1">
    <source>
        <dbReference type="SAM" id="Phobius"/>
    </source>
</evidence>
<dbReference type="HOGENOM" id="CLU_093444_1_1_5"/>
<evidence type="ECO:0000313" key="2">
    <source>
        <dbReference type="EMBL" id="AJE48137.1"/>
    </source>
</evidence>
<accession>A0A0B5E758</accession>
<feature type="transmembrane region" description="Helical" evidence="1">
    <location>
        <begin position="172"/>
        <end position="190"/>
    </location>
</feature>
<dbReference type="STRING" id="1208324.P73_3422"/>
<feature type="transmembrane region" description="Helical" evidence="1">
    <location>
        <begin position="131"/>
        <end position="152"/>
    </location>
</feature>
<dbReference type="EMBL" id="CP004393">
    <property type="protein sequence ID" value="AJE48137.1"/>
    <property type="molecule type" value="Genomic_DNA"/>
</dbReference>
<keyword evidence="1" id="KW-0812">Transmembrane</keyword>
<dbReference type="PANTHER" id="PTHR41795">
    <property type="entry name" value="EXOPOLYSACCHARIDE SYNTHESIS PROTEIN"/>
    <property type="match status" value="1"/>
</dbReference>
<dbReference type="InterPro" id="IPR010331">
    <property type="entry name" value="ExoD"/>
</dbReference>
<feature type="transmembrane region" description="Helical" evidence="1">
    <location>
        <begin position="42"/>
        <end position="70"/>
    </location>
</feature>
<proteinExistence type="predicted"/>